<dbReference type="VEuPathDB" id="FungiDB:MELLADRAFT_73636"/>
<reference evidence="3" key="1">
    <citation type="journal article" date="2011" name="Proc. Natl. Acad. Sci. U.S.A.">
        <title>Obligate biotrophy features unraveled by the genomic analysis of rust fungi.</title>
        <authorList>
            <person name="Duplessis S."/>
            <person name="Cuomo C.A."/>
            <person name="Lin Y.-C."/>
            <person name="Aerts A."/>
            <person name="Tisserant E."/>
            <person name="Veneault-Fourrey C."/>
            <person name="Joly D.L."/>
            <person name="Hacquard S."/>
            <person name="Amselem J."/>
            <person name="Cantarel B.L."/>
            <person name="Chiu R."/>
            <person name="Coutinho P.M."/>
            <person name="Feau N."/>
            <person name="Field M."/>
            <person name="Frey P."/>
            <person name="Gelhaye E."/>
            <person name="Goldberg J."/>
            <person name="Grabherr M.G."/>
            <person name="Kodira C.D."/>
            <person name="Kohler A."/>
            <person name="Kuees U."/>
            <person name="Lindquist E.A."/>
            <person name="Lucas S.M."/>
            <person name="Mago R."/>
            <person name="Mauceli E."/>
            <person name="Morin E."/>
            <person name="Murat C."/>
            <person name="Pangilinan J.L."/>
            <person name="Park R."/>
            <person name="Pearson M."/>
            <person name="Quesneville H."/>
            <person name="Rouhier N."/>
            <person name="Sakthikumar S."/>
            <person name="Salamov A.A."/>
            <person name="Schmutz J."/>
            <person name="Selles B."/>
            <person name="Shapiro H."/>
            <person name="Tanguay P."/>
            <person name="Tuskan G.A."/>
            <person name="Henrissat B."/>
            <person name="Van de Peer Y."/>
            <person name="Rouze P."/>
            <person name="Ellis J.G."/>
            <person name="Dodds P.N."/>
            <person name="Schein J.E."/>
            <person name="Zhong S."/>
            <person name="Hamelin R.C."/>
            <person name="Grigoriev I.V."/>
            <person name="Szabo L.J."/>
            <person name="Martin F."/>
        </authorList>
    </citation>
    <scope>NUCLEOTIDE SEQUENCE [LARGE SCALE GENOMIC DNA]</scope>
    <source>
        <strain evidence="3">98AG31 / pathotype 3-4-7</strain>
    </source>
</reference>
<evidence type="ECO:0000313" key="2">
    <source>
        <dbReference type="EMBL" id="EGF98243.1"/>
    </source>
</evidence>
<dbReference type="Proteomes" id="UP000001072">
    <property type="component" value="Unassembled WGS sequence"/>
</dbReference>
<accession>F4SAU6</accession>
<dbReference type="InParanoid" id="F4SAU6"/>
<dbReference type="KEGG" id="mlr:MELLADRAFT_73636"/>
<dbReference type="AlphaFoldDB" id="F4SAU6"/>
<dbReference type="HOGENOM" id="CLU_2171628_0_0_1"/>
<feature type="transmembrane region" description="Helical" evidence="1">
    <location>
        <begin position="42"/>
        <end position="71"/>
    </location>
</feature>
<evidence type="ECO:0000256" key="1">
    <source>
        <dbReference type="SAM" id="Phobius"/>
    </source>
</evidence>
<dbReference type="EMBL" id="GL883181">
    <property type="protein sequence ID" value="EGF98243.1"/>
    <property type="molecule type" value="Genomic_DNA"/>
</dbReference>
<dbReference type="OrthoDB" id="2504686at2759"/>
<sequence>MLLPPPMPSWSRSIQRAIIAIYVLIFLSSFFLLGWRIKTNKFLFIGLNAMGLIKFDCMSLGAIVGTIYSSVTITDLVWKETIMDGYHDQSWQLILSGCKFIVVLTGSWCE</sequence>
<name>F4SAU6_MELLP</name>
<proteinExistence type="predicted"/>
<evidence type="ECO:0000313" key="3">
    <source>
        <dbReference type="Proteomes" id="UP000001072"/>
    </source>
</evidence>
<keyword evidence="3" id="KW-1185">Reference proteome</keyword>
<keyword evidence="1" id="KW-1133">Transmembrane helix</keyword>
<protein>
    <submittedName>
        <fullName evidence="2">Uncharacterized protein</fullName>
    </submittedName>
</protein>
<keyword evidence="1" id="KW-0472">Membrane</keyword>
<gene>
    <name evidence="2" type="ORF">MELLADRAFT_73636</name>
</gene>
<organism evidence="3">
    <name type="scientific">Melampsora larici-populina (strain 98AG31 / pathotype 3-4-7)</name>
    <name type="common">Poplar leaf rust fungus</name>
    <dbReference type="NCBI Taxonomy" id="747676"/>
    <lineage>
        <taxon>Eukaryota</taxon>
        <taxon>Fungi</taxon>
        <taxon>Dikarya</taxon>
        <taxon>Basidiomycota</taxon>
        <taxon>Pucciniomycotina</taxon>
        <taxon>Pucciniomycetes</taxon>
        <taxon>Pucciniales</taxon>
        <taxon>Melampsoraceae</taxon>
        <taxon>Melampsora</taxon>
    </lineage>
</organism>
<keyword evidence="1" id="KW-0812">Transmembrane</keyword>
<dbReference type="RefSeq" id="XP_007418491.1">
    <property type="nucleotide sequence ID" value="XM_007418429.1"/>
</dbReference>
<dbReference type="GeneID" id="18932444"/>
<feature type="transmembrane region" description="Helical" evidence="1">
    <location>
        <begin position="14"/>
        <end position="35"/>
    </location>
</feature>